<comment type="function">
    <text evidence="10">Necessary for normal cell division and for the maintenance of normal septation.</text>
</comment>
<proteinExistence type="inferred from homology"/>
<dbReference type="InterPro" id="IPR006073">
    <property type="entry name" value="GTP-bd"/>
</dbReference>
<dbReference type="InterPro" id="IPR030393">
    <property type="entry name" value="G_ENGB_dom"/>
</dbReference>
<keyword evidence="9 10" id="KW-0131">Cell cycle</keyword>
<evidence type="ECO:0000256" key="7">
    <source>
        <dbReference type="ARBA" id="ARBA00023134"/>
    </source>
</evidence>
<organism evidence="12 13">
    <name type="scientific">Candidatus Wallbacteria bacterium HGW-Wallbacteria-1</name>
    <dbReference type="NCBI Taxonomy" id="2013854"/>
    <lineage>
        <taxon>Bacteria</taxon>
        <taxon>Candidatus Walliibacteriota</taxon>
    </lineage>
</organism>
<dbReference type="HAMAP" id="MF_00321">
    <property type="entry name" value="GTPase_EngB"/>
    <property type="match status" value="1"/>
</dbReference>
<keyword evidence="4" id="KW-0479">Metal-binding</keyword>
<evidence type="ECO:0000256" key="2">
    <source>
        <dbReference type="ARBA" id="ARBA00009638"/>
    </source>
</evidence>
<dbReference type="Pfam" id="PF01926">
    <property type="entry name" value="MMR_HSR1"/>
    <property type="match status" value="1"/>
</dbReference>
<comment type="caution">
    <text evidence="12">The sequence shown here is derived from an EMBL/GenBank/DDBJ whole genome shotgun (WGS) entry which is preliminary data.</text>
</comment>
<gene>
    <name evidence="10" type="primary">engB</name>
    <name evidence="12" type="ORF">CVV64_09165</name>
</gene>
<dbReference type="InterPro" id="IPR027417">
    <property type="entry name" value="P-loop_NTPase"/>
</dbReference>
<evidence type="ECO:0000313" key="12">
    <source>
        <dbReference type="EMBL" id="PKK90522.1"/>
    </source>
</evidence>
<evidence type="ECO:0000256" key="4">
    <source>
        <dbReference type="ARBA" id="ARBA00022723"/>
    </source>
</evidence>
<reference evidence="12 13" key="1">
    <citation type="journal article" date="2017" name="ISME J.">
        <title>Potential for microbial H2 and metal transformations associated with novel bacteria and archaea in deep terrestrial subsurface sediments.</title>
        <authorList>
            <person name="Hernsdorf A.W."/>
            <person name="Amano Y."/>
            <person name="Miyakawa K."/>
            <person name="Ise K."/>
            <person name="Suzuki Y."/>
            <person name="Anantharaman K."/>
            <person name="Probst A."/>
            <person name="Burstein D."/>
            <person name="Thomas B.C."/>
            <person name="Banfield J.F."/>
        </authorList>
    </citation>
    <scope>NUCLEOTIDE SEQUENCE [LARGE SCALE GENOMIC DNA]</scope>
    <source>
        <strain evidence="12">HGW-Wallbacteria-1</strain>
    </source>
</reference>
<dbReference type="AlphaFoldDB" id="A0A2N1PQE7"/>
<dbReference type="InterPro" id="IPR019987">
    <property type="entry name" value="GTP-bd_ribosome_bio_YsxC"/>
</dbReference>
<keyword evidence="5 10" id="KW-0547">Nucleotide-binding</keyword>
<dbReference type="SUPFAM" id="SSF52540">
    <property type="entry name" value="P-loop containing nucleoside triphosphate hydrolases"/>
    <property type="match status" value="1"/>
</dbReference>
<evidence type="ECO:0000313" key="13">
    <source>
        <dbReference type="Proteomes" id="UP000233256"/>
    </source>
</evidence>
<comment type="cofactor">
    <cofactor evidence="1">
        <name>Mg(2+)</name>
        <dbReference type="ChEBI" id="CHEBI:18420"/>
    </cofactor>
</comment>
<dbReference type="PANTHER" id="PTHR11649:SF13">
    <property type="entry name" value="ENGB-TYPE G DOMAIN-CONTAINING PROTEIN"/>
    <property type="match status" value="1"/>
</dbReference>
<protein>
    <recommendedName>
        <fullName evidence="10">Probable GTP-binding protein EngB</fullName>
    </recommendedName>
</protein>
<dbReference type="Proteomes" id="UP000233256">
    <property type="component" value="Unassembled WGS sequence"/>
</dbReference>
<keyword evidence="7 10" id="KW-0342">GTP-binding</keyword>
<evidence type="ECO:0000256" key="5">
    <source>
        <dbReference type="ARBA" id="ARBA00022741"/>
    </source>
</evidence>
<accession>A0A2N1PQE7</accession>
<dbReference type="CDD" id="cd01876">
    <property type="entry name" value="YihA_EngB"/>
    <property type="match status" value="1"/>
</dbReference>
<keyword evidence="3 10" id="KW-0132">Cell division</keyword>
<evidence type="ECO:0000256" key="3">
    <source>
        <dbReference type="ARBA" id="ARBA00022618"/>
    </source>
</evidence>
<feature type="domain" description="EngB-type G" evidence="11">
    <location>
        <begin position="23"/>
        <end position="195"/>
    </location>
</feature>
<dbReference type="GO" id="GO:0000917">
    <property type="term" value="P:division septum assembly"/>
    <property type="evidence" value="ECO:0007669"/>
    <property type="project" value="UniProtKB-KW"/>
</dbReference>
<keyword evidence="6" id="KW-0460">Magnesium</keyword>
<dbReference type="GO" id="GO:0005829">
    <property type="term" value="C:cytosol"/>
    <property type="evidence" value="ECO:0007669"/>
    <property type="project" value="TreeGrafter"/>
</dbReference>
<evidence type="ECO:0000256" key="6">
    <source>
        <dbReference type="ARBA" id="ARBA00022842"/>
    </source>
</evidence>
<name>A0A2N1PQE7_9BACT</name>
<dbReference type="GO" id="GO:0005525">
    <property type="term" value="F:GTP binding"/>
    <property type="evidence" value="ECO:0007669"/>
    <property type="project" value="UniProtKB-UniRule"/>
</dbReference>
<evidence type="ECO:0000256" key="9">
    <source>
        <dbReference type="ARBA" id="ARBA00023306"/>
    </source>
</evidence>
<dbReference type="GO" id="GO:0046872">
    <property type="term" value="F:metal ion binding"/>
    <property type="evidence" value="ECO:0007669"/>
    <property type="project" value="UniProtKB-KW"/>
</dbReference>
<evidence type="ECO:0000256" key="1">
    <source>
        <dbReference type="ARBA" id="ARBA00001946"/>
    </source>
</evidence>
<keyword evidence="8 10" id="KW-0717">Septation</keyword>
<dbReference type="NCBIfam" id="TIGR03598">
    <property type="entry name" value="GTPase_YsxC"/>
    <property type="match status" value="1"/>
</dbReference>
<evidence type="ECO:0000259" key="11">
    <source>
        <dbReference type="PROSITE" id="PS51706"/>
    </source>
</evidence>
<comment type="similarity">
    <text evidence="2 10">Belongs to the TRAFAC class TrmE-Era-EngA-EngB-Septin-like GTPase superfamily. EngB GTPase family.</text>
</comment>
<dbReference type="EMBL" id="PGXC01000005">
    <property type="protein sequence ID" value="PKK90522.1"/>
    <property type="molecule type" value="Genomic_DNA"/>
</dbReference>
<dbReference type="PROSITE" id="PS51706">
    <property type="entry name" value="G_ENGB"/>
    <property type="match status" value="1"/>
</dbReference>
<evidence type="ECO:0000256" key="8">
    <source>
        <dbReference type="ARBA" id="ARBA00023210"/>
    </source>
</evidence>
<dbReference type="PANTHER" id="PTHR11649">
    <property type="entry name" value="MSS1/TRME-RELATED GTP-BINDING PROTEIN"/>
    <property type="match status" value="1"/>
</dbReference>
<dbReference type="Gene3D" id="3.40.50.300">
    <property type="entry name" value="P-loop containing nucleotide triphosphate hydrolases"/>
    <property type="match status" value="1"/>
</dbReference>
<evidence type="ECO:0000256" key="10">
    <source>
        <dbReference type="HAMAP-Rule" id="MF_00321"/>
    </source>
</evidence>
<sequence>MSLKIKKAEFIKSAFKPSDFLIDKPAIAFVGRSNVGKSSLINGILNRKSLAKTSSTPGKTRLANYFLINDSFYFVDLPGLGYASVSAQGRRDLERIVTEFVAGAPNLIHVLHVVDIRHDPTPIDLNLKGFLDQVDVGRDLILTKSDKLNNSKIAAMRKKLSEALQPGNGDTYLFSKLSGRGRDELLQRLGQIMNEFKD</sequence>
<dbReference type="PRINTS" id="PR00326">
    <property type="entry name" value="GTP1OBG"/>
</dbReference>